<dbReference type="OrthoDB" id="527344at2759"/>
<dbReference type="EC" id="3.1.26.11" evidence="4"/>
<dbReference type="InterPro" id="IPR047151">
    <property type="entry name" value="RNZ2-like"/>
</dbReference>
<dbReference type="GO" id="GO:0046872">
    <property type="term" value="F:metal ion binding"/>
    <property type="evidence" value="ECO:0007669"/>
    <property type="project" value="UniProtKB-KW"/>
</dbReference>
<comment type="catalytic activity">
    <reaction evidence="1">
        <text>Endonucleolytic cleavage of RNA, removing extra 3' nucleotides from tRNA precursor, generating 3' termini of tRNAs. A 3'-hydroxy group is left at the tRNA terminus and a 5'-phosphoryl group is left at the trailer molecule.</text>
        <dbReference type="EC" id="3.1.26.11"/>
    </reaction>
</comment>
<sequence length="916" mass="105443">MEVYIQMIGWHRLAIPSSLRLFVNGDFTLFNCGENNQRFLNEHKLHLVKINNICFTKINPETIGGLIGLLLTIDNISDNIITIYGPKPIECIINSFTCSFAKLKNIKLIIHEISDNTLPIVLKGNVIITPIVLNEKNVNSLEENESYISNSRSPTNTDKRKKHIEPDDTCYERRNNLCGTEKRKNPSDGSYFSYCKKRMLEVSCKDIHKSGNEHSETNINECGGSARNDCTVSNGNDCSGINENECNGTSQNECIGTSQNECIGTSQKECIGTSQNECIGTSQNKRGEGTYGSIHDNKSINNNDYNIKTFTCDRENNKKWNSICYLIECPPTIGKFHVEKARSLNIPSGKYYGILKSGKSITLNNKIIKPEDVCDENIDGRKSLVLDLHNIKDINYLIKEIENKESFYLKNLEYIFHLSSDEIINTKRYKKFFLGLKNVKNIKCNQSNSSLNVCPFVSTSSLNNFLSKLLPNIFLKYKPDTPIYDLSYLIPNDADKQDRQEEDKQQNNSYIIDKNKIENSNIPPNEHNNMQNNTILKDNEKVKDRYENESDVINEEDGEENDAYLLYKPLTKFVLHPFHKINVCTNETLSDLYPNIFNLSKISNILKENQDLVETIEHFNKTETHNFLSFPSFYFLGTGCSIPSTFRNVSGIILHIQENFSVILDFGEGSLYQLYWMSKSWLHFSAIIKSIKTIFISHAHADHHAGLYYFLYIRKILFPHLKHPLILLPLTLKKWMNLFNQLFFDKLINVVYNEENLEIKQRINDEDNFLSLHLFKVNHIKESYGIKIKSKHIGSVVYSADTRPCDNVKKYSKDCDILIHEATFDDELLSEAIHKKHSTTHEAMQISQEAKCKTLILTHFSQRYPKAPKLNKSSTEINEIMNKTICSFDYMCIPLNLINELPQYFNILLNLLEKIF</sequence>
<dbReference type="EMBL" id="LT594633">
    <property type="protein sequence ID" value="SCO93919.1"/>
    <property type="molecule type" value="Genomic_DNA"/>
</dbReference>
<comment type="cofactor">
    <cofactor evidence="2">
        <name>Zn(2+)</name>
        <dbReference type="ChEBI" id="CHEBI:29105"/>
    </cofactor>
</comment>
<dbReference type="RefSeq" id="XP_028863196.1">
    <property type="nucleotide sequence ID" value="XM_029006737.1"/>
</dbReference>
<dbReference type="SUPFAM" id="SSF56281">
    <property type="entry name" value="Metallo-hydrolase/oxidoreductase"/>
    <property type="match status" value="2"/>
</dbReference>
<evidence type="ECO:0000256" key="4">
    <source>
        <dbReference type="ARBA" id="ARBA00012477"/>
    </source>
</evidence>
<dbReference type="AlphaFoldDB" id="A0A1D3SQS6"/>
<name>A0A1D3SQS6_PLAMA</name>
<dbReference type="InterPro" id="IPR036866">
    <property type="entry name" value="RibonucZ/Hydroxyglut_hydro"/>
</dbReference>
<dbReference type="GO" id="GO:1990180">
    <property type="term" value="P:mitochondrial tRNA 3'-end processing"/>
    <property type="evidence" value="ECO:0007669"/>
    <property type="project" value="TreeGrafter"/>
</dbReference>
<keyword evidence="9" id="KW-0378">Hydrolase</keyword>
<dbReference type="GeneID" id="39870505"/>
<keyword evidence="8" id="KW-0255">Endonuclease</keyword>
<dbReference type="CDD" id="cd07718">
    <property type="entry name" value="RNaseZ_ELAC1_ELAC2-C-term-like_MBL-fold"/>
    <property type="match status" value="1"/>
</dbReference>
<feature type="domain" description="Metallo-beta-lactamase" evidence="11">
    <location>
        <begin position="648"/>
        <end position="859"/>
    </location>
</feature>
<dbReference type="Gene3D" id="3.60.15.10">
    <property type="entry name" value="Ribonuclease Z/Hydroxyacylglutathione hydrolase-like"/>
    <property type="match status" value="3"/>
</dbReference>
<dbReference type="VEuPathDB" id="PlasmoDB:PmUG01_12051600"/>
<evidence type="ECO:0000256" key="3">
    <source>
        <dbReference type="ARBA" id="ARBA00007823"/>
    </source>
</evidence>
<evidence type="ECO:0000256" key="2">
    <source>
        <dbReference type="ARBA" id="ARBA00001947"/>
    </source>
</evidence>
<keyword evidence="6" id="KW-0540">Nuclease</keyword>
<evidence type="ECO:0000256" key="9">
    <source>
        <dbReference type="ARBA" id="ARBA00022801"/>
    </source>
</evidence>
<keyword evidence="10" id="KW-0862">Zinc</keyword>
<dbReference type="OMA" id="INYICQL"/>
<dbReference type="FunFam" id="3.60.15.10:FF:000078">
    <property type="entry name" value="Ribonuclease Z, putative"/>
    <property type="match status" value="1"/>
</dbReference>
<reference evidence="12 13" key="1">
    <citation type="submission" date="2016-06" db="EMBL/GenBank/DDBJ databases">
        <authorList>
            <consortium name="Pathogen Informatics"/>
        </authorList>
    </citation>
    <scope>NUCLEOTIDE SEQUENCE [LARGE SCALE GENOMIC DNA]</scope>
</reference>
<dbReference type="PANTHER" id="PTHR12553">
    <property type="entry name" value="ZINC PHOSPHODIESTERASE ELAC PROTEIN 2"/>
    <property type="match status" value="1"/>
</dbReference>
<evidence type="ECO:0000313" key="12">
    <source>
        <dbReference type="EMBL" id="SCO93919.1"/>
    </source>
</evidence>
<evidence type="ECO:0000256" key="1">
    <source>
        <dbReference type="ARBA" id="ARBA00000402"/>
    </source>
</evidence>
<organism evidence="12 13">
    <name type="scientific">Plasmodium malariae</name>
    <dbReference type="NCBI Taxonomy" id="5858"/>
    <lineage>
        <taxon>Eukaryota</taxon>
        <taxon>Sar</taxon>
        <taxon>Alveolata</taxon>
        <taxon>Apicomplexa</taxon>
        <taxon>Aconoidasida</taxon>
        <taxon>Haemosporida</taxon>
        <taxon>Plasmodiidae</taxon>
        <taxon>Plasmodium</taxon>
        <taxon>Plasmodium (Plasmodium)</taxon>
    </lineage>
</organism>
<protein>
    <recommendedName>
        <fullName evidence="4">ribonuclease Z</fullName>
        <ecNumber evidence="4">3.1.26.11</ecNumber>
    </recommendedName>
</protein>
<dbReference type="SMART" id="SM00849">
    <property type="entry name" value="Lactamase_B"/>
    <property type="match status" value="1"/>
</dbReference>
<dbReference type="PANTHER" id="PTHR12553:SF49">
    <property type="entry name" value="ZINC PHOSPHODIESTERASE ELAC PROTEIN 2"/>
    <property type="match status" value="1"/>
</dbReference>
<accession>A0A1D3SQS6</accession>
<dbReference type="GO" id="GO:0042781">
    <property type="term" value="F:3'-tRNA processing endoribonuclease activity"/>
    <property type="evidence" value="ECO:0007669"/>
    <property type="project" value="UniProtKB-EC"/>
</dbReference>
<keyword evidence="13" id="KW-1185">Reference proteome</keyword>
<gene>
    <name evidence="12" type="primary">PmUG01_12051600</name>
    <name evidence="12" type="ORF">PMUG01_12051600</name>
</gene>
<dbReference type="Pfam" id="PF23023">
    <property type="entry name" value="Anti-Pycsar_Apyc1"/>
    <property type="match status" value="1"/>
</dbReference>
<comment type="similarity">
    <text evidence="3">Belongs to the RNase Z family.</text>
</comment>
<dbReference type="GO" id="GO:0005739">
    <property type="term" value="C:mitochondrion"/>
    <property type="evidence" value="ECO:0007669"/>
    <property type="project" value="TreeGrafter"/>
</dbReference>
<evidence type="ECO:0000256" key="5">
    <source>
        <dbReference type="ARBA" id="ARBA00022694"/>
    </source>
</evidence>
<evidence type="ECO:0000256" key="10">
    <source>
        <dbReference type="ARBA" id="ARBA00022833"/>
    </source>
</evidence>
<dbReference type="KEGG" id="pmal:PMUG01_12051600"/>
<keyword evidence="5" id="KW-0819">tRNA processing</keyword>
<dbReference type="InterPro" id="IPR001279">
    <property type="entry name" value="Metallo-B-lactamas"/>
</dbReference>
<evidence type="ECO:0000313" key="13">
    <source>
        <dbReference type="Proteomes" id="UP000219813"/>
    </source>
</evidence>
<evidence type="ECO:0000256" key="8">
    <source>
        <dbReference type="ARBA" id="ARBA00022759"/>
    </source>
</evidence>
<keyword evidence="7" id="KW-0479">Metal-binding</keyword>
<proteinExistence type="inferred from homology"/>
<evidence type="ECO:0000256" key="6">
    <source>
        <dbReference type="ARBA" id="ARBA00022722"/>
    </source>
</evidence>
<evidence type="ECO:0000259" key="11">
    <source>
        <dbReference type="SMART" id="SM00849"/>
    </source>
</evidence>
<evidence type="ECO:0000256" key="7">
    <source>
        <dbReference type="ARBA" id="ARBA00022723"/>
    </source>
</evidence>
<dbReference type="Proteomes" id="UP000219813">
    <property type="component" value="Chromosome 12"/>
</dbReference>